<feature type="region of interest" description="Disordered" evidence="1">
    <location>
        <begin position="92"/>
        <end position="117"/>
    </location>
</feature>
<comment type="caution">
    <text evidence="2">The sequence shown here is derived from an EMBL/GenBank/DDBJ whole genome shotgun (WGS) entry which is preliminary data.</text>
</comment>
<evidence type="ECO:0000313" key="2">
    <source>
        <dbReference type="EMBL" id="KAG6762087.1"/>
    </source>
</evidence>
<gene>
    <name evidence="2" type="ORF">POTOM_032572</name>
</gene>
<dbReference type="Proteomes" id="UP000886885">
    <property type="component" value="Chromosome 9A"/>
</dbReference>
<name>A0A8X7Z6E3_POPTO</name>
<keyword evidence="3" id="KW-1185">Reference proteome</keyword>
<accession>A0A8X7Z6E3</accession>
<sequence>MLERVKKRFIYAVANHHIAPLTVRIPRCFICKFNNNMQARIKYFKDVNVNNKVILEFDIDDLNFDYDDVVGNNVNVDNGESKNKWKISSDKDDFDIEGSAKSDSSYEKTEDKSGVEGLGRRRRKIRRLIPHLVCNARYLKCKLMD</sequence>
<feature type="compositionally biased region" description="Basic and acidic residues" evidence="1">
    <location>
        <begin position="98"/>
        <end position="114"/>
    </location>
</feature>
<evidence type="ECO:0000313" key="3">
    <source>
        <dbReference type="Proteomes" id="UP000886885"/>
    </source>
</evidence>
<reference evidence="2" key="1">
    <citation type="journal article" date="2020" name="bioRxiv">
        <title>Hybrid origin of Populus tomentosa Carr. identified through genome sequencing and phylogenomic analysis.</title>
        <authorList>
            <person name="An X."/>
            <person name="Gao K."/>
            <person name="Chen Z."/>
            <person name="Li J."/>
            <person name="Yang X."/>
            <person name="Yang X."/>
            <person name="Zhou J."/>
            <person name="Guo T."/>
            <person name="Zhao T."/>
            <person name="Huang S."/>
            <person name="Miao D."/>
            <person name="Khan W.U."/>
            <person name="Rao P."/>
            <person name="Ye M."/>
            <person name="Lei B."/>
            <person name="Liao W."/>
            <person name="Wang J."/>
            <person name="Ji L."/>
            <person name="Li Y."/>
            <person name="Guo B."/>
            <person name="Mustafa N.S."/>
            <person name="Li S."/>
            <person name="Yun Q."/>
            <person name="Keller S.R."/>
            <person name="Mao J."/>
            <person name="Zhang R."/>
            <person name="Strauss S.H."/>
        </authorList>
    </citation>
    <scope>NUCLEOTIDE SEQUENCE</scope>
    <source>
        <strain evidence="2">GM15</strain>
        <tissue evidence="2">Leaf</tissue>
    </source>
</reference>
<organism evidence="2 3">
    <name type="scientific">Populus tomentosa</name>
    <name type="common">Chinese white poplar</name>
    <dbReference type="NCBI Taxonomy" id="118781"/>
    <lineage>
        <taxon>Eukaryota</taxon>
        <taxon>Viridiplantae</taxon>
        <taxon>Streptophyta</taxon>
        <taxon>Embryophyta</taxon>
        <taxon>Tracheophyta</taxon>
        <taxon>Spermatophyta</taxon>
        <taxon>Magnoliopsida</taxon>
        <taxon>eudicotyledons</taxon>
        <taxon>Gunneridae</taxon>
        <taxon>Pentapetalae</taxon>
        <taxon>rosids</taxon>
        <taxon>fabids</taxon>
        <taxon>Malpighiales</taxon>
        <taxon>Salicaceae</taxon>
        <taxon>Saliceae</taxon>
        <taxon>Populus</taxon>
    </lineage>
</organism>
<protein>
    <submittedName>
        <fullName evidence="2">Uncharacterized protein</fullName>
    </submittedName>
</protein>
<dbReference type="EMBL" id="JAAWWB010000017">
    <property type="protein sequence ID" value="KAG6762087.1"/>
    <property type="molecule type" value="Genomic_DNA"/>
</dbReference>
<dbReference type="AlphaFoldDB" id="A0A8X7Z6E3"/>
<evidence type="ECO:0000256" key="1">
    <source>
        <dbReference type="SAM" id="MobiDB-lite"/>
    </source>
</evidence>
<proteinExistence type="predicted"/>